<dbReference type="Proteomes" id="UP000009022">
    <property type="component" value="Unassembled WGS sequence"/>
</dbReference>
<dbReference type="AlphaFoldDB" id="B3RJN4"/>
<gene>
    <name evidence="2" type="ORF">TRIADDRAFT_51528</name>
</gene>
<dbReference type="InParanoid" id="B3RJN4"/>
<evidence type="ECO:0000313" key="3">
    <source>
        <dbReference type="Proteomes" id="UP000009022"/>
    </source>
</evidence>
<dbReference type="CTD" id="6748944"/>
<dbReference type="RefSeq" id="XP_002108529.1">
    <property type="nucleotide sequence ID" value="XM_002108493.1"/>
</dbReference>
<keyword evidence="1" id="KW-0732">Signal</keyword>
<evidence type="ECO:0000313" key="2">
    <source>
        <dbReference type="EMBL" id="EDV29327.1"/>
    </source>
</evidence>
<sequence length="120" mass="13561">MMKIAVVAFALILTISSISINGYPLSRHSKQLNNVDYLINSKQKTSEAWNDPSSRDFNTKRMLEHDYVEKLKEELENLGLDSKLLDDEDVLQELTTTQAAPIICDENKGEIPFLFGCIQG</sequence>
<protein>
    <submittedName>
        <fullName evidence="2">Uncharacterized protein</fullName>
    </submittedName>
</protein>
<accession>B3RJN4</accession>
<name>B3RJN4_TRIAD</name>
<reference evidence="2 3" key="1">
    <citation type="journal article" date="2008" name="Nature">
        <title>The Trichoplax genome and the nature of placozoans.</title>
        <authorList>
            <person name="Srivastava M."/>
            <person name="Begovic E."/>
            <person name="Chapman J."/>
            <person name="Putnam N.H."/>
            <person name="Hellsten U."/>
            <person name="Kawashima T."/>
            <person name="Kuo A."/>
            <person name="Mitros T."/>
            <person name="Salamov A."/>
            <person name="Carpenter M.L."/>
            <person name="Signorovitch A.Y."/>
            <person name="Moreno M.A."/>
            <person name="Kamm K."/>
            <person name="Grimwood J."/>
            <person name="Schmutz J."/>
            <person name="Shapiro H."/>
            <person name="Grigoriev I.V."/>
            <person name="Buss L.W."/>
            <person name="Schierwater B."/>
            <person name="Dellaporta S.L."/>
            <person name="Rokhsar D.S."/>
        </authorList>
    </citation>
    <scope>NUCLEOTIDE SEQUENCE [LARGE SCALE GENOMIC DNA]</scope>
    <source>
        <strain evidence="2 3">Grell-BS-1999</strain>
    </source>
</reference>
<dbReference type="HOGENOM" id="CLU_2052599_0_0_1"/>
<dbReference type="KEGG" id="tad:TRIADDRAFT_51528"/>
<dbReference type="GeneID" id="6748944"/>
<organism evidence="2 3">
    <name type="scientific">Trichoplax adhaerens</name>
    <name type="common">Trichoplax reptans</name>
    <dbReference type="NCBI Taxonomy" id="10228"/>
    <lineage>
        <taxon>Eukaryota</taxon>
        <taxon>Metazoa</taxon>
        <taxon>Placozoa</taxon>
        <taxon>Uniplacotomia</taxon>
        <taxon>Trichoplacea</taxon>
        <taxon>Trichoplacidae</taxon>
        <taxon>Trichoplax</taxon>
    </lineage>
</organism>
<dbReference type="EMBL" id="DS985241">
    <property type="protein sequence ID" value="EDV29327.1"/>
    <property type="molecule type" value="Genomic_DNA"/>
</dbReference>
<evidence type="ECO:0000256" key="1">
    <source>
        <dbReference type="SAM" id="SignalP"/>
    </source>
</evidence>
<proteinExistence type="predicted"/>
<feature type="chain" id="PRO_5002796668" evidence="1">
    <location>
        <begin position="18"/>
        <end position="120"/>
    </location>
</feature>
<keyword evidence="3" id="KW-1185">Reference proteome</keyword>
<feature type="signal peptide" evidence="1">
    <location>
        <begin position="1"/>
        <end position="17"/>
    </location>
</feature>